<dbReference type="PANTHER" id="PTHR10117:SF54">
    <property type="entry name" value="TRANSIENT RECEPTOR POTENTIAL-GAMMA PROTEIN"/>
    <property type="match status" value="1"/>
</dbReference>
<organism evidence="5 6">
    <name type="scientific">Oedothorax gibbosus</name>
    <dbReference type="NCBI Taxonomy" id="931172"/>
    <lineage>
        <taxon>Eukaryota</taxon>
        <taxon>Metazoa</taxon>
        <taxon>Ecdysozoa</taxon>
        <taxon>Arthropoda</taxon>
        <taxon>Chelicerata</taxon>
        <taxon>Arachnida</taxon>
        <taxon>Araneae</taxon>
        <taxon>Araneomorphae</taxon>
        <taxon>Entelegynae</taxon>
        <taxon>Araneoidea</taxon>
        <taxon>Linyphiidae</taxon>
        <taxon>Erigoninae</taxon>
        <taxon>Oedothorax</taxon>
    </lineage>
</organism>
<keyword evidence="6" id="KW-1185">Reference proteome</keyword>
<feature type="transmembrane region" description="Helical" evidence="4">
    <location>
        <begin position="132"/>
        <end position="149"/>
    </location>
</feature>
<keyword evidence="2" id="KW-0406">Ion transport</keyword>
<proteinExistence type="predicted"/>
<sequence length="278" mass="32389">MDKEFKVEYEELGTEVRDFTVQLLSQCRDTTETEMLLQLPWGFNEGGPKIQFPRVQLALGYNQREFVAHSLVQQVLAAHWLGEFRSWPRLSLASKMLHCFVRFLMLPFLSLALAVMPWFRPLKKYHSPLNRFLLHLVSYLIFLLMVFLLNHLDTGKFHKVPPQTGVEAEVLEDRQHKRKVLERKFWRGDDAALVHEALFSVGIVLAFGNLAYFYQQSSRLGPFLVSMSRMVLQSAYFMGFCLIVITTFAIAPTRMYEFYDGMKRNDKDGNSRTQLSTF</sequence>
<dbReference type="InterPro" id="IPR002153">
    <property type="entry name" value="TRPC_channel"/>
</dbReference>
<protein>
    <submittedName>
        <fullName evidence="5">Uncharacterized protein</fullName>
    </submittedName>
</protein>
<keyword evidence="4" id="KW-1133">Transmembrane helix</keyword>
<feature type="transmembrane region" description="Helical" evidence="4">
    <location>
        <begin position="234"/>
        <end position="253"/>
    </location>
</feature>
<evidence type="ECO:0000313" key="6">
    <source>
        <dbReference type="Proteomes" id="UP000827092"/>
    </source>
</evidence>
<evidence type="ECO:0000256" key="3">
    <source>
        <dbReference type="ARBA" id="ARBA00023303"/>
    </source>
</evidence>
<dbReference type="AlphaFoldDB" id="A0AAV6TSS7"/>
<feature type="transmembrane region" description="Helical" evidence="4">
    <location>
        <begin position="99"/>
        <end position="120"/>
    </location>
</feature>
<dbReference type="PANTHER" id="PTHR10117">
    <property type="entry name" value="TRANSIENT RECEPTOR POTENTIAL CHANNEL"/>
    <property type="match status" value="1"/>
</dbReference>
<dbReference type="Proteomes" id="UP000827092">
    <property type="component" value="Unassembled WGS sequence"/>
</dbReference>
<comment type="caution">
    <text evidence="5">The sequence shown here is derived from an EMBL/GenBank/DDBJ whole genome shotgun (WGS) entry which is preliminary data.</text>
</comment>
<dbReference type="GO" id="GO:0070679">
    <property type="term" value="F:inositol 1,4,5 trisphosphate binding"/>
    <property type="evidence" value="ECO:0007669"/>
    <property type="project" value="TreeGrafter"/>
</dbReference>
<evidence type="ECO:0000256" key="1">
    <source>
        <dbReference type="ARBA" id="ARBA00022448"/>
    </source>
</evidence>
<dbReference type="GO" id="GO:0015279">
    <property type="term" value="F:store-operated calcium channel activity"/>
    <property type="evidence" value="ECO:0007669"/>
    <property type="project" value="TreeGrafter"/>
</dbReference>
<dbReference type="GO" id="GO:0005886">
    <property type="term" value="C:plasma membrane"/>
    <property type="evidence" value="ECO:0007669"/>
    <property type="project" value="TreeGrafter"/>
</dbReference>
<evidence type="ECO:0000256" key="4">
    <source>
        <dbReference type="SAM" id="Phobius"/>
    </source>
</evidence>
<dbReference type="EMBL" id="JAFNEN010001203">
    <property type="protein sequence ID" value="KAG8174485.1"/>
    <property type="molecule type" value="Genomic_DNA"/>
</dbReference>
<reference evidence="5 6" key="1">
    <citation type="journal article" date="2022" name="Nat. Ecol. Evol.">
        <title>A masculinizing supergene underlies an exaggerated male reproductive morph in a spider.</title>
        <authorList>
            <person name="Hendrickx F."/>
            <person name="De Corte Z."/>
            <person name="Sonet G."/>
            <person name="Van Belleghem S.M."/>
            <person name="Kostlbacher S."/>
            <person name="Vangestel C."/>
        </authorList>
    </citation>
    <scope>NUCLEOTIDE SEQUENCE [LARGE SCALE GENOMIC DNA]</scope>
    <source>
        <strain evidence="5">W744_W776</strain>
    </source>
</reference>
<keyword evidence="4" id="KW-0472">Membrane</keyword>
<keyword evidence="4" id="KW-0812">Transmembrane</keyword>
<feature type="transmembrane region" description="Helical" evidence="4">
    <location>
        <begin position="193"/>
        <end position="214"/>
    </location>
</feature>
<gene>
    <name evidence="5" type="ORF">JTE90_007655</name>
</gene>
<evidence type="ECO:0000313" key="5">
    <source>
        <dbReference type="EMBL" id="KAG8174485.1"/>
    </source>
</evidence>
<dbReference type="GO" id="GO:0034703">
    <property type="term" value="C:cation channel complex"/>
    <property type="evidence" value="ECO:0007669"/>
    <property type="project" value="TreeGrafter"/>
</dbReference>
<keyword evidence="3" id="KW-0407">Ion channel</keyword>
<dbReference type="GO" id="GO:0051480">
    <property type="term" value="P:regulation of cytosolic calcium ion concentration"/>
    <property type="evidence" value="ECO:0007669"/>
    <property type="project" value="TreeGrafter"/>
</dbReference>
<evidence type="ECO:0000256" key="2">
    <source>
        <dbReference type="ARBA" id="ARBA00023065"/>
    </source>
</evidence>
<keyword evidence="1" id="KW-0813">Transport</keyword>
<accession>A0AAV6TSS7</accession>
<name>A0AAV6TSS7_9ARAC</name>